<evidence type="ECO:0000313" key="2">
    <source>
        <dbReference type="Proteomes" id="UP000307574"/>
    </source>
</evidence>
<protein>
    <recommendedName>
        <fullName evidence="3">Lipoprotein</fullName>
    </recommendedName>
</protein>
<accession>A0A4U1ZII3</accession>
<sequence>MDTKQCTRYGLMLFCLPLLVIGCSSLSEQIKVTDEEVIDTPPEADEVNTLDVGVAPLSDMEPMKYSMFTLENIAFYRKSLHYENPAQFTIHNDGSWDFYASRIANFRRTGLGGQTWQLTLRAKYYEEPGCTGPIVHSHNYHLYSIKYHGDARNVARSGRDEKFAERSSQIRCISYYQSWH</sequence>
<comment type="caution">
    <text evidence="1">The sequence shown here is derived from an EMBL/GenBank/DDBJ whole genome shotgun (WGS) entry which is preliminary data.</text>
</comment>
<proteinExistence type="predicted"/>
<evidence type="ECO:0008006" key="3">
    <source>
        <dbReference type="Google" id="ProtNLM"/>
    </source>
</evidence>
<dbReference type="EMBL" id="SYUV01000014">
    <property type="protein sequence ID" value="TKF34695.1"/>
    <property type="molecule type" value="Genomic_DNA"/>
</dbReference>
<evidence type="ECO:0000313" key="1">
    <source>
        <dbReference type="EMBL" id="TKF34695.1"/>
    </source>
</evidence>
<dbReference type="Proteomes" id="UP000307574">
    <property type="component" value="Unassembled WGS sequence"/>
</dbReference>
<organism evidence="1 2">
    <name type="scientific">Vibrio kanaloae</name>
    <dbReference type="NCBI Taxonomy" id="170673"/>
    <lineage>
        <taxon>Bacteria</taxon>
        <taxon>Pseudomonadati</taxon>
        <taxon>Pseudomonadota</taxon>
        <taxon>Gammaproteobacteria</taxon>
        <taxon>Vibrionales</taxon>
        <taxon>Vibrionaceae</taxon>
        <taxon>Vibrio</taxon>
    </lineage>
</organism>
<name>A0A4U1ZII3_9VIBR</name>
<dbReference type="AlphaFoldDB" id="A0A4U1ZII3"/>
<reference evidence="1 2" key="1">
    <citation type="submission" date="2019-04" db="EMBL/GenBank/DDBJ databases">
        <title>A reverse ecology approach based on a biological definition of microbial populations.</title>
        <authorList>
            <person name="Arevalo P."/>
            <person name="Vaninsberghe D."/>
            <person name="Elsherbini J."/>
            <person name="Gore J."/>
            <person name="Polz M."/>
        </authorList>
    </citation>
    <scope>NUCLEOTIDE SEQUENCE [LARGE SCALE GENOMIC DNA]</scope>
    <source>
        <strain evidence="1 2">10N.261.46.F4</strain>
    </source>
</reference>
<dbReference type="RefSeq" id="WP_136979363.1">
    <property type="nucleotide sequence ID" value="NZ_SYUV01000014.1"/>
</dbReference>
<gene>
    <name evidence="1" type="ORF">FCV50_05025</name>
</gene>
<dbReference type="PROSITE" id="PS51257">
    <property type="entry name" value="PROKAR_LIPOPROTEIN"/>
    <property type="match status" value="1"/>
</dbReference>